<dbReference type="EMBL" id="CABL01000011">
    <property type="protein sequence ID" value="CBH75526.1"/>
    <property type="molecule type" value="Genomic_DNA"/>
</dbReference>
<keyword evidence="1" id="KW-1133">Transmembrane helix</keyword>
<accession>E6PGD8</accession>
<dbReference type="AlphaFoldDB" id="E6PGD8"/>
<evidence type="ECO:0000256" key="1">
    <source>
        <dbReference type="SAM" id="Phobius"/>
    </source>
</evidence>
<keyword evidence="1" id="KW-0812">Transmembrane</keyword>
<gene>
    <name evidence="2" type="ORF">CARN1_2596</name>
</gene>
<evidence type="ECO:0000313" key="2">
    <source>
        <dbReference type="EMBL" id="CBH75526.1"/>
    </source>
</evidence>
<name>E6PGD8_9ZZZZ</name>
<protein>
    <recommendedName>
        <fullName evidence="3">N-ATPase, AtpR subunit</fullName>
    </recommendedName>
</protein>
<organism evidence="2">
    <name type="scientific">mine drainage metagenome</name>
    <dbReference type="NCBI Taxonomy" id="410659"/>
    <lineage>
        <taxon>unclassified sequences</taxon>
        <taxon>metagenomes</taxon>
        <taxon>ecological metagenomes</taxon>
    </lineage>
</organism>
<comment type="caution">
    <text evidence="2">The sequence shown here is derived from an EMBL/GenBank/DDBJ whole genome shotgun (WGS) entry which is preliminary data.</text>
</comment>
<evidence type="ECO:0008006" key="3">
    <source>
        <dbReference type="Google" id="ProtNLM"/>
    </source>
</evidence>
<keyword evidence="1" id="KW-0472">Membrane</keyword>
<reference evidence="2" key="1">
    <citation type="submission" date="2009-10" db="EMBL/GenBank/DDBJ databases">
        <title>Diversity of trophic interactions inside an arsenic-rich microbial ecosystem.</title>
        <authorList>
            <person name="Bertin P.N."/>
            <person name="Heinrich-Salmeron A."/>
            <person name="Pelletier E."/>
            <person name="Goulhen-Chollet F."/>
            <person name="Arsene-Ploetze F."/>
            <person name="Gallien S."/>
            <person name="Calteau A."/>
            <person name="Vallenet D."/>
            <person name="Casiot C."/>
            <person name="Chane-Woon-Ming B."/>
            <person name="Giloteaux L."/>
            <person name="Barakat M."/>
            <person name="Bonnefoy V."/>
            <person name="Bruneel O."/>
            <person name="Chandler M."/>
            <person name="Cleiss J."/>
            <person name="Duran R."/>
            <person name="Elbaz-Poulichet F."/>
            <person name="Fonknechten N."/>
            <person name="Lauga B."/>
            <person name="Mornico D."/>
            <person name="Ortet P."/>
            <person name="Schaeffer C."/>
            <person name="Siguier P."/>
            <person name="Alexander Thil Smith A."/>
            <person name="Van Dorsselaer A."/>
            <person name="Weissenbach J."/>
            <person name="Medigue C."/>
            <person name="Le Paslier D."/>
        </authorList>
    </citation>
    <scope>NUCLEOTIDE SEQUENCE</scope>
</reference>
<feature type="transmembrane region" description="Helical" evidence="1">
    <location>
        <begin position="65"/>
        <end position="84"/>
    </location>
</feature>
<feature type="transmembrane region" description="Helical" evidence="1">
    <location>
        <begin position="40"/>
        <end position="59"/>
    </location>
</feature>
<sequence>MSPPVFAALAFVVGYLCGILNLYLLTGAARRLVESGRGRAFVLSSFARLLVFGTVAVAFAAKGPWWSLGLYIVGLFTPFALRVVGSAGDSQTKR</sequence>
<proteinExistence type="predicted"/>
<feature type="transmembrane region" description="Helical" evidence="1">
    <location>
        <begin position="6"/>
        <end position="28"/>
    </location>
</feature>